<reference evidence="2" key="1">
    <citation type="submission" date="2021-03" db="EMBL/GenBank/DDBJ databases">
        <authorList>
            <person name="Li Z."/>
            <person name="Yang C."/>
        </authorList>
    </citation>
    <scope>NUCLEOTIDE SEQUENCE</scope>
    <source>
        <strain evidence="2">Dzin_1.0</strain>
        <tissue evidence="2">Leaf</tissue>
    </source>
</reference>
<evidence type="ECO:0000256" key="1">
    <source>
        <dbReference type="SAM" id="MobiDB-lite"/>
    </source>
</evidence>
<dbReference type="Proteomes" id="UP001085076">
    <property type="component" value="Miscellaneous, Linkage group lg05"/>
</dbReference>
<dbReference type="EMBL" id="JAGGNH010000005">
    <property type="protein sequence ID" value="KAJ0971909.1"/>
    <property type="molecule type" value="Genomic_DNA"/>
</dbReference>
<evidence type="ECO:0000313" key="2">
    <source>
        <dbReference type="EMBL" id="KAJ0971909.1"/>
    </source>
</evidence>
<feature type="region of interest" description="Disordered" evidence="1">
    <location>
        <begin position="38"/>
        <end position="83"/>
    </location>
</feature>
<dbReference type="PANTHER" id="PTHR33699:SF2">
    <property type="entry name" value="PATHOGENIC TYPE III EFFECTOR AVIRULENCE FACTOR AVR AVRRPT-CLEAVAGE: CLEAVAGE SITE PROTEIN-RELATED"/>
    <property type="match status" value="1"/>
</dbReference>
<feature type="compositionally biased region" description="Basic and acidic residues" evidence="1">
    <location>
        <begin position="50"/>
        <end position="73"/>
    </location>
</feature>
<dbReference type="PANTHER" id="PTHR33699">
    <property type="entry name" value="EXPRESSED PROTEIN"/>
    <property type="match status" value="1"/>
</dbReference>
<proteinExistence type="predicted"/>
<accession>A0A9D5CFI1</accession>
<keyword evidence="3" id="KW-1185">Reference proteome</keyword>
<name>A0A9D5CFI1_9LILI</name>
<reference evidence="2" key="2">
    <citation type="journal article" date="2022" name="Hortic Res">
        <title>The genome of Dioscorea zingiberensis sheds light on the biosynthesis, origin and evolution of the medicinally important diosgenin saponins.</title>
        <authorList>
            <person name="Li Y."/>
            <person name="Tan C."/>
            <person name="Li Z."/>
            <person name="Guo J."/>
            <person name="Li S."/>
            <person name="Chen X."/>
            <person name="Wang C."/>
            <person name="Dai X."/>
            <person name="Yang H."/>
            <person name="Song W."/>
            <person name="Hou L."/>
            <person name="Xu J."/>
            <person name="Tong Z."/>
            <person name="Xu A."/>
            <person name="Yuan X."/>
            <person name="Wang W."/>
            <person name="Yang Q."/>
            <person name="Chen L."/>
            <person name="Sun Z."/>
            <person name="Wang K."/>
            <person name="Pan B."/>
            <person name="Chen J."/>
            <person name="Bao Y."/>
            <person name="Liu F."/>
            <person name="Qi X."/>
            <person name="Gang D.R."/>
            <person name="Wen J."/>
            <person name="Li J."/>
        </authorList>
    </citation>
    <scope>NUCLEOTIDE SEQUENCE</scope>
    <source>
        <strain evidence="2">Dzin_1.0</strain>
    </source>
</reference>
<dbReference type="OrthoDB" id="755325at2759"/>
<sequence length="255" mass="29789">MKGWQTRAFDHKLGLCKDFSITHYFELSHDHLLAQVSTKSANKAHHRKSRNGDHKGGSEKKKQVKELISENKPKRTAPKSTPKAVDEDLYKIPPELLYQKSKHMRRAQRCAEAQHDMVHFITDHVGQSVYTEDMKKFSCQIPAFGEWDFSDGVPITQYFDSATNFFVEEKDLFPVPVQIIPAYAYHHQIKVIKNVKGEIKEKKKKQRKVCDLQKPKKDEEKDLYRISPELMYQKTKRKRVAKSFWFGCLGLNCIH</sequence>
<dbReference type="AlphaFoldDB" id="A0A9D5CFI1"/>
<organism evidence="2 3">
    <name type="scientific">Dioscorea zingiberensis</name>
    <dbReference type="NCBI Taxonomy" id="325984"/>
    <lineage>
        <taxon>Eukaryota</taxon>
        <taxon>Viridiplantae</taxon>
        <taxon>Streptophyta</taxon>
        <taxon>Embryophyta</taxon>
        <taxon>Tracheophyta</taxon>
        <taxon>Spermatophyta</taxon>
        <taxon>Magnoliopsida</taxon>
        <taxon>Liliopsida</taxon>
        <taxon>Dioscoreales</taxon>
        <taxon>Dioscoreaceae</taxon>
        <taxon>Dioscorea</taxon>
    </lineage>
</organism>
<gene>
    <name evidence="2" type="ORF">J5N97_019868</name>
</gene>
<evidence type="ECO:0000313" key="3">
    <source>
        <dbReference type="Proteomes" id="UP001085076"/>
    </source>
</evidence>
<comment type="caution">
    <text evidence="2">The sequence shown here is derived from an EMBL/GenBank/DDBJ whole genome shotgun (WGS) entry which is preliminary data.</text>
</comment>
<protein>
    <submittedName>
        <fullName evidence="2">Uncharacterized protein</fullName>
    </submittedName>
</protein>